<dbReference type="GO" id="GO:0015416">
    <property type="term" value="F:ABC-type phosphonate transporter activity"/>
    <property type="evidence" value="ECO:0007669"/>
    <property type="project" value="InterPro"/>
</dbReference>
<feature type="transmembrane region" description="Helical" evidence="7">
    <location>
        <begin position="97"/>
        <end position="117"/>
    </location>
</feature>
<proteinExistence type="inferred from homology"/>
<evidence type="ECO:0000256" key="5">
    <source>
        <dbReference type="ARBA" id="ARBA00022989"/>
    </source>
</evidence>
<dbReference type="CDD" id="cd06261">
    <property type="entry name" value="TM_PBP2"/>
    <property type="match status" value="1"/>
</dbReference>
<organism evidence="9 10">
    <name type="scientific">PS1 clade bacterium</name>
    <dbReference type="NCBI Taxonomy" id="2175152"/>
    <lineage>
        <taxon>Bacteria</taxon>
        <taxon>Pseudomonadati</taxon>
        <taxon>Pseudomonadota</taxon>
        <taxon>Alphaproteobacteria</taxon>
        <taxon>PS1 clade</taxon>
    </lineage>
</organism>
<name>A0A368DK16_9PROT</name>
<feature type="transmembrane region" description="Helical" evidence="7">
    <location>
        <begin position="207"/>
        <end position="228"/>
    </location>
</feature>
<dbReference type="GO" id="GO:0005886">
    <property type="term" value="C:plasma membrane"/>
    <property type="evidence" value="ECO:0007669"/>
    <property type="project" value="UniProtKB-SubCell"/>
</dbReference>
<feature type="transmembrane region" description="Helical" evidence="7">
    <location>
        <begin position="29"/>
        <end position="50"/>
    </location>
</feature>
<keyword evidence="5 7" id="KW-1133">Transmembrane helix</keyword>
<dbReference type="InterPro" id="IPR000515">
    <property type="entry name" value="MetI-like"/>
</dbReference>
<feature type="transmembrane region" description="Helical" evidence="7">
    <location>
        <begin position="235"/>
        <end position="256"/>
    </location>
</feature>
<dbReference type="InterPro" id="IPR005769">
    <property type="entry name" value="PhnE/PtxC"/>
</dbReference>
<dbReference type="Proteomes" id="UP000253570">
    <property type="component" value="Unassembled WGS sequence"/>
</dbReference>
<accession>A0A368DK16</accession>
<feature type="transmembrane region" description="Helical" evidence="7">
    <location>
        <begin position="262"/>
        <end position="283"/>
    </location>
</feature>
<evidence type="ECO:0000256" key="2">
    <source>
        <dbReference type="ARBA" id="ARBA00022448"/>
    </source>
</evidence>
<comment type="similarity">
    <text evidence="7">Belongs to the binding-protein-dependent transport system permease family.</text>
</comment>
<keyword evidence="6 7" id="KW-0472">Membrane</keyword>
<evidence type="ECO:0000256" key="3">
    <source>
        <dbReference type="ARBA" id="ARBA00022475"/>
    </source>
</evidence>
<keyword evidence="4 7" id="KW-0812">Transmembrane</keyword>
<evidence type="ECO:0000313" key="10">
    <source>
        <dbReference type="Proteomes" id="UP000253570"/>
    </source>
</evidence>
<evidence type="ECO:0000256" key="4">
    <source>
        <dbReference type="ARBA" id="ARBA00022692"/>
    </source>
</evidence>
<evidence type="ECO:0000313" key="9">
    <source>
        <dbReference type="EMBL" id="RCL71676.1"/>
    </source>
</evidence>
<dbReference type="AlphaFoldDB" id="A0A368DK16"/>
<dbReference type="EMBL" id="QOQD01000022">
    <property type="protein sequence ID" value="RCL71676.1"/>
    <property type="molecule type" value="Genomic_DNA"/>
</dbReference>
<evidence type="ECO:0000256" key="7">
    <source>
        <dbReference type="RuleBase" id="RU363032"/>
    </source>
</evidence>
<dbReference type="PANTHER" id="PTHR30043">
    <property type="entry name" value="PHOSPHONATES TRANSPORT SYSTEM PERMEASE PROTEIN"/>
    <property type="match status" value="1"/>
</dbReference>
<reference evidence="9 10" key="1">
    <citation type="journal article" date="2018" name="Microbiome">
        <title>Fine metagenomic profile of the Mediterranean stratified and mixed water columns revealed by assembly and recruitment.</title>
        <authorList>
            <person name="Haro-Moreno J.M."/>
            <person name="Lopez-Perez M."/>
            <person name="De La Torre J.R."/>
            <person name="Picazo A."/>
            <person name="Camacho A."/>
            <person name="Rodriguez-Valera F."/>
        </authorList>
    </citation>
    <scope>NUCLEOTIDE SEQUENCE [LARGE SCALE GENOMIC DNA]</scope>
    <source>
        <strain evidence="9">MED-G57</strain>
    </source>
</reference>
<protein>
    <submittedName>
        <fullName evidence="9">Phosphonate ABC transporter, permease protein PhnE</fullName>
    </submittedName>
</protein>
<sequence length="295" mass="32873">MTDSPIYIDKKSELNNLPRRYKKISITRYFIYLALIVMVIWSFQGSQFSLEGLLDSTQYFKRFLGEAFPSIGILGENEHSITWKDTFRYTRELIETFQMAFTGTLLGIIFGFILALLSSKGLLGNSRPMRLVQEIVKALILLFRTVPDLVWAIIFVMLVGLGAFAGTLTIMVDTIGFCGRFFAEEMEDVDKSPADALESCGATKLDATFAAVVPAAMPGLITTSLFAFEKAIRGSVVLGLVGAGGIGMSLNALFNWMAYDRAMVIIGMIFALIFVVEQISQYLRKKVTQNEEKRI</sequence>
<evidence type="ECO:0000259" key="8">
    <source>
        <dbReference type="PROSITE" id="PS50928"/>
    </source>
</evidence>
<keyword evidence="3" id="KW-1003">Cell membrane</keyword>
<evidence type="ECO:0000256" key="1">
    <source>
        <dbReference type="ARBA" id="ARBA00004651"/>
    </source>
</evidence>
<dbReference type="NCBIfam" id="TIGR01097">
    <property type="entry name" value="PhnE"/>
    <property type="match status" value="1"/>
</dbReference>
<dbReference type="SUPFAM" id="SSF161098">
    <property type="entry name" value="MetI-like"/>
    <property type="match status" value="1"/>
</dbReference>
<dbReference type="PANTHER" id="PTHR30043:SF1">
    <property type="entry name" value="ABC TRANSPORT SYSTEM PERMEASE PROTEIN P69"/>
    <property type="match status" value="1"/>
</dbReference>
<feature type="transmembrane region" description="Helical" evidence="7">
    <location>
        <begin position="138"/>
        <end position="164"/>
    </location>
</feature>
<dbReference type="Gene3D" id="1.10.3720.10">
    <property type="entry name" value="MetI-like"/>
    <property type="match status" value="1"/>
</dbReference>
<feature type="domain" description="ABC transmembrane type-1" evidence="8">
    <location>
        <begin position="93"/>
        <end position="280"/>
    </location>
</feature>
<comment type="caution">
    <text evidence="9">The sequence shown here is derived from an EMBL/GenBank/DDBJ whole genome shotgun (WGS) entry which is preliminary data.</text>
</comment>
<evidence type="ECO:0000256" key="6">
    <source>
        <dbReference type="ARBA" id="ARBA00023136"/>
    </source>
</evidence>
<dbReference type="Pfam" id="PF00528">
    <property type="entry name" value="BPD_transp_1"/>
    <property type="match status" value="1"/>
</dbReference>
<dbReference type="PROSITE" id="PS50928">
    <property type="entry name" value="ABC_TM1"/>
    <property type="match status" value="1"/>
</dbReference>
<dbReference type="InterPro" id="IPR035906">
    <property type="entry name" value="MetI-like_sf"/>
</dbReference>
<keyword evidence="2 7" id="KW-0813">Transport</keyword>
<comment type="subcellular location">
    <subcellularLocation>
        <location evidence="1 7">Cell membrane</location>
        <topology evidence="1 7">Multi-pass membrane protein</topology>
    </subcellularLocation>
</comment>
<gene>
    <name evidence="9" type="primary">phnE</name>
    <name evidence="9" type="ORF">DBW71_06365</name>
</gene>